<dbReference type="PANTHER" id="PTHR21454:SF31">
    <property type="entry name" value="DIPHTHAMIDE BIOSYNTHESIS PROTEIN 3"/>
    <property type="match status" value="1"/>
</dbReference>
<evidence type="ECO:0000256" key="4">
    <source>
        <dbReference type="ARBA" id="ARBA00024032"/>
    </source>
</evidence>
<evidence type="ECO:0000259" key="8">
    <source>
        <dbReference type="PROSITE" id="PS51074"/>
    </source>
</evidence>
<evidence type="ECO:0000256" key="1">
    <source>
        <dbReference type="ARBA" id="ARBA00005156"/>
    </source>
</evidence>
<protein>
    <recommendedName>
        <fullName evidence="6">Diphthamide biosynthesis protein 3</fullName>
    </recommendedName>
</protein>
<evidence type="ECO:0000313" key="9">
    <source>
        <dbReference type="EMBL" id="CAG9798877.1"/>
    </source>
</evidence>
<evidence type="ECO:0000256" key="2">
    <source>
        <dbReference type="ARBA" id="ARBA00022723"/>
    </source>
</evidence>
<reference evidence="9" key="1">
    <citation type="submission" date="2022-01" db="EMBL/GenBank/DDBJ databases">
        <authorList>
            <person name="King R."/>
        </authorList>
    </citation>
    <scope>NUCLEOTIDE SEQUENCE</scope>
</reference>
<dbReference type="Proteomes" id="UP001153620">
    <property type="component" value="Chromosome 1"/>
</dbReference>
<sequence length="87" mass="10214">MSVFHDEIEIEDFEYCEEEDLYTYPCPCGDEFIITREELMDGLEEATCPSCSLKVKVIYNKDDFKKEHFEIEEKLGSLTLKETTICN</sequence>
<dbReference type="InterPro" id="IPR036671">
    <property type="entry name" value="DPH_MB_sf"/>
</dbReference>
<organism evidence="9 10">
    <name type="scientific">Chironomus riparius</name>
    <dbReference type="NCBI Taxonomy" id="315576"/>
    <lineage>
        <taxon>Eukaryota</taxon>
        <taxon>Metazoa</taxon>
        <taxon>Ecdysozoa</taxon>
        <taxon>Arthropoda</taxon>
        <taxon>Hexapoda</taxon>
        <taxon>Insecta</taxon>
        <taxon>Pterygota</taxon>
        <taxon>Neoptera</taxon>
        <taxon>Endopterygota</taxon>
        <taxon>Diptera</taxon>
        <taxon>Nematocera</taxon>
        <taxon>Chironomoidea</taxon>
        <taxon>Chironomidae</taxon>
        <taxon>Chironominae</taxon>
        <taxon>Chironomus</taxon>
    </lineage>
</organism>
<name>A0A9N9WMB3_9DIPT</name>
<comment type="catalytic activity">
    <reaction evidence="7">
        <text>2 [3Fe-4S](0)-[protein] + 2 Fe(2+)-[Dph3] + NADH = 2 [4Fe-4S](1+)-[protein] + 2 [Dph3] + NAD(+) + H(+)</text>
        <dbReference type="Rhea" id="RHEA:71239"/>
        <dbReference type="Rhea" id="RHEA-COMP:17997"/>
        <dbReference type="Rhea" id="RHEA-COMP:17998"/>
        <dbReference type="Rhea" id="RHEA-COMP:18001"/>
        <dbReference type="Rhea" id="RHEA-COMP:18002"/>
        <dbReference type="ChEBI" id="CHEBI:15378"/>
        <dbReference type="ChEBI" id="CHEBI:29033"/>
        <dbReference type="ChEBI" id="CHEBI:33723"/>
        <dbReference type="ChEBI" id="CHEBI:47402"/>
        <dbReference type="ChEBI" id="CHEBI:57540"/>
        <dbReference type="ChEBI" id="CHEBI:57945"/>
        <dbReference type="ChEBI" id="CHEBI:83228"/>
    </reaction>
</comment>
<comment type="similarity">
    <text evidence="4">Belongs to the DPH3 family.</text>
</comment>
<feature type="domain" description="DPH-type MB" evidence="8">
    <location>
        <begin position="4"/>
        <end position="60"/>
    </location>
</feature>
<proteinExistence type="inferred from homology"/>
<reference evidence="9" key="2">
    <citation type="submission" date="2022-10" db="EMBL/GenBank/DDBJ databases">
        <authorList>
            <consortium name="ENA_rothamsted_submissions"/>
            <consortium name="culmorum"/>
            <person name="King R."/>
        </authorList>
    </citation>
    <scope>NUCLEOTIDE SEQUENCE</scope>
</reference>
<dbReference type="Gene3D" id="3.10.660.10">
    <property type="entry name" value="DPH Zinc finger"/>
    <property type="match status" value="1"/>
</dbReference>
<dbReference type="EMBL" id="OU895877">
    <property type="protein sequence ID" value="CAG9798877.1"/>
    <property type="molecule type" value="Genomic_DNA"/>
</dbReference>
<evidence type="ECO:0000256" key="5">
    <source>
        <dbReference type="ARBA" id="ARBA00036267"/>
    </source>
</evidence>
<dbReference type="Pfam" id="PF05207">
    <property type="entry name" value="Zn_ribbon_CSL"/>
    <property type="match status" value="1"/>
</dbReference>
<comment type="pathway">
    <text evidence="1">Protein modification; peptidyl-diphthamide biosynthesis.</text>
</comment>
<keyword evidence="3" id="KW-0408">Iron</keyword>
<dbReference type="FunFam" id="3.10.660.10:FF:000001">
    <property type="entry name" value="Diphthamide biosynthesis 3"/>
    <property type="match status" value="1"/>
</dbReference>
<accession>A0A9N9WMB3</accession>
<evidence type="ECO:0000256" key="7">
    <source>
        <dbReference type="ARBA" id="ARBA00048125"/>
    </source>
</evidence>
<gene>
    <name evidence="9" type="ORF">CHIRRI_LOCUS1853</name>
</gene>
<dbReference type="PROSITE" id="PS51074">
    <property type="entry name" value="DPH_MB"/>
    <property type="match status" value="1"/>
</dbReference>
<evidence type="ECO:0000256" key="3">
    <source>
        <dbReference type="ARBA" id="ARBA00023004"/>
    </source>
</evidence>
<dbReference type="PANTHER" id="PTHR21454">
    <property type="entry name" value="DPH3 HOMOLOG-RELATED"/>
    <property type="match status" value="1"/>
</dbReference>
<evidence type="ECO:0000256" key="6">
    <source>
        <dbReference type="ARBA" id="ARBA00041070"/>
    </source>
</evidence>
<comment type="catalytic activity">
    <reaction evidence="5">
        <text>[3Fe-4S](1+)-[protein] + Fe(2+)-[Dph3] = [3Fe-4S](0)-[protein] + Fe(3+)-[Dph3]</text>
        <dbReference type="Rhea" id="RHEA:71235"/>
        <dbReference type="Rhea" id="RHEA-COMP:17996"/>
        <dbReference type="Rhea" id="RHEA-COMP:17997"/>
        <dbReference type="Rhea" id="RHEA-COMP:18002"/>
        <dbReference type="Rhea" id="RHEA-COMP:18003"/>
        <dbReference type="ChEBI" id="CHEBI:29033"/>
        <dbReference type="ChEBI" id="CHEBI:29034"/>
        <dbReference type="ChEBI" id="CHEBI:33751"/>
        <dbReference type="ChEBI" id="CHEBI:47402"/>
        <dbReference type="ChEBI" id="CHEBI:83228"/>
    </reaction>
</comment>
<dbReference type="InterPro" id="IPR044248">
    <property type="entry name" value="DPH3/4-like"/>
</dbReference>
<dbReference type="AlphaFoldDB" id="A0A9N9WMB3"/>
<dbReference type="OrthoDB" id="66964at2759"/>
<dbReference type="InterPro" id="IPR007872">
    <property type="entry name" value="DPH_MB_dom"/>
</dbReference>
<keyword evidence="2" id="KW-0479">Metal-binding</keyword>
<keyword evidence="10" id="KW-1185">Reference proteome</keyword>
<dbReference type="SUPFAM" id="SSF144217">
    <property type="entry name" value="CSL zinc finger"/>
    <property type="match status" value="1"/>
</dbReference>
<evidence type="ECO:0000313" key="10">
    <source>
        <dbReference type="Proteomes" id="UP001153620"/>
    </source>
</evidence>
<dbReference type="GO" id="GO:0046872">
    <property type="term" value="F:metal ion binding"/>
    <property type="evidence" value="ECO:0007669"/>
    <property type="project" value="UniProtKB-KW"/>
</dbReference>
<dbReference type="GO" id="GO:0017183">
    <property type="term" value="P:protein histidyl modification to diphthamide"/>
    <property type="evidence" value="ECO:0007669"/>
    <property type="project" value="InterPro"/>
</dbReference>